<dbReference type="EMBL" id="CP006939">
    <property type="protein sequence ID" value="AHC13612.1"/>
    <property type="molecule type" value="Genomic_DNA"/>
</dbReference>
<accession>V5WCV1</accession>
<reference evidence="3 4" key="1">
    <citation type="journal article" date="2015" name="Stand. Genomic Sci.">
        <title>Complete genome sequence and description of Salinispira pacifica gen. nov., sp. nov., a novel spirochaete isolated form a hypersaline microbial mat.</title>
        <authorList>
            <person name="Ben Hania W."/>
            <person name="Joseph M."/>
            <person name="Schumann P."/>
            <person name="Bunk B."/>
            <person name="Fiebig A."/>
            <person name="Sproer C."/>
            <person name="Klenk H.P."/>
            <person name="Fardeau M.L."/>
            <person name="Spring S."/>
        </authorList>
    </citation>
    <scope>NUCLEOTIDE SEQUENCE [LARGE SCALE GENOMIC DNA]</scope>
    <source>
        <strain evidence="3 4">L21-RPul-D2</strain>
    </source>
</reference>
<dbReference type="CDD" id="cd16325">
    <property type="entry name" value="LolA"/>
    <property type="match status" value="1"/>
</dbReference>
<feature type="signal peptide" evidence="2">
    <location>
        <begin position="1"/>
        <end position="26"/>
    </location>
</feature>
<dbReference type="AlphaFoldDB" id="V5WCV1"/>
<evidence type="ECO:0000256" key="1">
    <source>
        <dbReference type="ARBA" id="ARBA00022729"/>
    </source>
</evidence>
<protein>
    <recommendedName>
        <fullName evidence="5">Outer membrane lipoprotein carrier protein LolA</fullName>
    </recommendedName>
</protein>
<dbReference type="eggNOG" id="COG2834">
    <property type="taxonomic scope" value="Bacteria"/>
</dbReference>
<name>V5WCV1_9SPIO</name>
<dbReference type="Gene3D" id="2.50.20.10">
    <property type="entry name" value="Lipoprotein localisation LolA/LolB/LppX"/>
    <property type="match status" value="1"/>
</dbReference>
<keyword evidence="4" id="KW-1185">Reference proteome</keyword>
<dbReference type="PATRIC" id="fig|1307761.3.peg.169"/>
<evidence type="ECO:0000313" key="3">
    <source>
        <dbReference type="EMBL" id="AHC13612.1"/>
    </source>
</evidence>
<dbReference type="InterPro" id="IPR029046">
    <property type="entry name" value="LolA/LolB/LppX"/>
</dbReference>
<dbReference type="InterPro" id="IPR004564">
    <property type="entry name" value="OM_lipoprot_carrier_LolA-like"/>
</dbReference>
<dbReference type="HOGENOM" id="CLU_103354_0_0_12"/>
<dbReference type="STRING" id="1307761.L21SP2_0168"/>
<organism evidence="3 4">
    <name type="scientific">Salinispira pacifica</name>
    <dbReference type="NCBI Taxonomy" id="1307761"/>
    <lineage>
        <taxon>Bacteria</taxon>
        <taxon>Pseudomonadati</taxon>
        <taxon>Spirochaetota</taxon>
        <taxon>Spirochaetia</taxon>
        <taxon>Spirochaetales</taxon>
        <taxon>Spirochaetaceae</taxon>
        <taxon>Salinispira</taxon>
    </lineage>
</organism>
<keyword evidence="1 2" id="KW-0732">Signal</keyword>
<dbReference type="Pfam" id="PF03548">
    <property type="entry name" value="LolA"/>
    <property type="match status" value="1"/>
</dbReference>
<proteinExistence type="predicted"/>
<dbReference type="PANTHER" id="PTHR35869">
    <property type="entry name" value="OUTER-MEMBRANE LIPOPROTEIN CARRIER PROTEIN"/>
    <property type="match status" value="1"/>
</dbReference>
<dbReference type="SUPFAM" id="SSF89392">
    <property type="entry name" value="Prokaryotic lipoproteins and lipoprotein localization factors"/>
    <property type="match status" value="1"/>
</dbReference>
<evidence type="ECO:0008006" key="5">
    <source>
        <dbReference type="Google" id="ProtNLM"/>
    </source>
</evidence>
<gene>
    <name evidence="3" type="ORF">L21SP2_0168</name>
</gene>
<dbReference type="Proteomes" id="UP000018680">
    <property type="component" value="Chromosome"/>
</dbReference>
<feature type="chain" id="PRO_5004741933" description="Outer membrane lipoprotein carrier protein LolA" evidence="2">
    <location>
        <begin position="27"/>
        <end position="231"/>
    </location>
</feature>
<evidence type="ECO:0000256" key="2">
    <source>
        <dbReference type="SAM" id="SignalP"/>
    </source>
</evidence>
<dbReference type="PANTHER" id="PTHR35869:SF1">
    <property type="entry name" value="OUTER-MEMBRANE LIPOPROTEIN CARRIER PROTEIN"/>
    <property type="match status" value="1"/>
</dbReference>
<sequence>MKNMKIPVKTAVIIFGILLCALPVSAQEIITGQDFFDRVAENYQGIEDYSADFEMTVEDTVMSGLIYYKNPNLIRIDFLDPEEQVLVADGEIIQVYVPDYNVTLTQRLKDQTNPGGFATGEGLSLLRRNYQIAFKDSPDPQPLDNSSEGSSELVYKLFLTWRNTAQGFRQIELAVTPDLYIRRMTAVTADRRNIEFTFKDIQVNQSIPMARFEYDSPPSSNNFDNFLYGAE</sequence>
<dbReference type="KEGG" id="slr:L21SP2_0168"/>
<evidence type="ECO:0000313" key="4">
    <source>
        <dbReference type="Proteomes" id="UP000018680"/>
    </source>
</evidence>